<evidence type="ECO:0000313" key="2">
    <source>
        <dbReference type="EMBL" id="CCA72359.1"/>
    </source>
</evidence>
<organism evidence="2 3">
    <name type="scientific">Serendipita indica (strain DSM 11827)</name>
    <name type="common">Root endophyte fungus</name>
    <name type="synonym">Piriformospora indica</name>
    <dbReference type="NCBI Taxonomy" id="1109443"/>
    <lineage>
        <taxon>Eukaryota</taxon>
        <taxon>Fungi</taxon>
        <taxon>Dikarya</taxon>
        <taxon>Basidiomycota</taxon>
        <taxon>Agaricomycotina</taxon>
        <taxon>Agaricomycetes</taxon>
        <taxon>Sebacinales</taxon>
        <taxon>Serendipitaceae</taxon>
        <taxon>Serendipita</taxon>
    </lineage>
</organism>
<accession>G4TM16</accession>
<dbReference type="AlphaFoldDB" id="G4TM16"/>
<reference evidence="2 3" key="1">
    <citation type="journal article" date="2011" name="PLoS Pathog.">
        <title>Endophytic Life Strategies Decoded by Genome and Transcriptome Analyses of the Mutualistic Root Symbiont Piriformospora indica.</title>
        <authorList>
            <person name="Zuccaro A."/>
            <person name="Lahrmann U."/>
            <person name="Guldener U."/>
            <person name="Langen G."/>
            <person name="Pfiffi S."/>
            <person name="Biedenkopf D."/>
            <person name="Wong P."/>
            <person name="Samans B."/>
            <person name="Grimm C."/>
            <person name="Basiewicz M."/>
            <person name="Murat C."/>
            <person name="Martin F."/>
            <person name="Kogel K.H."/>
        </authorList>
    </citation>
    <scope>NUCLEOTIDE SEQUENCE [LARGE SCALE GENOMIC DNA]</scope>
    <source>
        <strain evidence="2 3">DSM 11827</strain>
    </source>
</reference>
<dbReference type="Gene3D" id="3.80.10.10">
    <property type="entry name" value="Ribonuclease Inhibitor"/>
    <property type="match status" value="1"/>
</dbReference>
<feature type="compositionally biased region" description="Low complexity" evidence="1">
    <location>
        <begin position="35"/>
        <end position="47"/>
    </location>
</feature>
<protein>
    <recommendedName>
        <fullName evidence="4">F-box domain-containing protein</fullName>
    </recommendedName>
</protein>
<proteinExistence type="predicted"/>
<dbReference type="EMBL" id="CAFZ01000160">
    <property type="protein sequence ID" value="CCA72359.1"/>
    <property type="molecule type" value="Genomic_DNA"/>
</dbReference>
<evidence type="ECO:0000313" key="3">
    <source>
        <dbReference type="Proteomes" id="UP000007148"/>
    </source>
</evidence>
<evidence type="ECO:0008006" key="4">
    <source>
        <dbReference type="Google" id="ProtNLM"/>
    </source>
</evidence>
<dbReference type="InterPro" id="IPR032675">
    <property type="entry name" value="LRR_dom_sf"/>
</dbReference>
<dbReference type="SUPFAM" id="SSF52058">
    <property type="entry name" value="L domain-like"/>
    <property type="match status" value="1"/>
</dbReference>
<name>G4TM16_SERID</name>
<keyword evidence="3" id="KW-1185">Reference proteome</keyword>
<sequence>MEFTTVCLYSVVSSSSQRAVCINRDTNLQTNAVISSNTPNSSSSPTSYQKSSPANACQEVQKLFCQIIHLVEDLQEMSTTGIYTQGTPQHPGTVNQTHVENATLARACLSLPIAPDRHQGLVYLELRGERTPPAISLPNQLLAFRCLRRLTLADVVLTEQLDPKVFPTLPLLETISFYNRNSLLLLDDWLCAHPNLQTLGMYEAQGPSTIPRIVSSGRIKYMEMMHCVAHQWRGASISSWFNACKSLRKLRVSDDLFLHHPDLLPTNLEELRLEIARHWLDLSCWKTYFDRDTNLGRFILSAHPSRAWYRDLGQTTISYAMERTPNFVFEPPICNCSDGPRKQPFEFWTNGADRQNDIMAWDWAPECECE</sequence>
<gene>
    <name evidence="2" type="ORF">PIIN_06293</name>
</gene>
<comment type="caution">
    <text evidence="2">The sequence shown here is derived from an EMBL/GenBank/DDBJ whole genome shotgun (WGS) entry which is preliminary data.</text>
</comment>
<feature type="region of interest" description="Disordered" evidence="1">
    <location>
        <begin position="33"/>
        <end position="52"/>
    </location>
</feature>
<dbReference type="InParanoid" id="G4TM16"/>
<evidence type="ECO:0000256" key="1">
    <source>
        <dbReference type="SAM" id="MobiDB-lite"/>
    </source>
</evidence>
<dbReference type="Proteomes" id="UP000007148">
    <property type="component" value="Unassembled WGS sequence"/>
</dbReference>
<dbReference type="HOGENOM" id="CLU_891718_0_0_1"/>